<evidence type="ECO:0000313" key="1">
    <source>
        <dbReference type="EMBL" id="KAB5587617.1"/>
    </source>
</evidence>
<gene>
    <name evidence="1" type="ORF">CTheo_8944</name>
</gene>
<evidence type="ECO:0000313" key="2">
    <source>
        <dbReference type="Proteomes" id="UP000383932"/>
    </source>
</evidence>
<comment type="caution">
    <text evidence="1">The sequence shown here is derived from an EMBL/GenBank/DDBJ whole genome shotgun (WGS) entry which is preliminary data.</text>
</comment>
<proteinExistence type="predicted"/>
<reference evidence="1 2" key="1">
    <citation type="journal article" date="2019" name="Fungal Biol. Biotechnol.">
        <title>Draft genome sequence of fastidious pathogen Ceratobasidium theobromae, which causes vascular-streak dieback in Theobroma cacao.</title>
        <authorList>
            <person name="Ali S.S."/>
            <person name="Asman A."/>
            <person name="Shao J."/>
            <person name="Firmansyah A.P."/>
            <person name="Susilo A.W."/>
            <person name="Rosmana A."/>
            <person name="McMahon P."/>
            <person name="Junaid M."/>
            <person name="Guest D."/>
            <person name="Kheng T.Y."/>
            <person name="Meinhardt L.W."/>
            <person name="Bailey B.A."/>
        </authorList>
    </citation>
    <scope>NUCLEOTIDE SEQUENCE [LARGE SCALE GENOMIC DNA]</scope>
    <source>
        <strain evidence="1 2">CT2</strain>
    </source>
</reference>
<sequence>MTRIKIPHLQNIPMCKPPKFSYMQRPVDEYGVAACLVTQVHAANWEPYAVVNAGISLLALDDEDAVATEIASASERKQALYDIFELLSNRIPGFSNSTDWDSLDDGRIVARIEDNHTLKISLPKWKSCKWDPPLDPASKHNCGLVHPQCAMLLAPISVDWSNDEECNRFITLYSPPMTAGQLWLAFMYEQYKGDVNNLSKGLLWSEIIIHAAKAIIFPPSVANSEDEPDHQSNRRTKADTYGMDGVTPSFLAYVAVGLRFTLSLEQFFHNQGGLFDYNRFYNDIGNYLNDPVCKPDTDDLIKWWNGWLFKPKRTIVEEEPESMIAQLQRQAEVCQWNDDQ</sequence>
<protein>
    <submittedName>
        <fullName evidence="1">Uncharacterized protein</fullName>
    </submittedName>
</protein>
<accession>A0A5N5Q895</accession>
<dbReference type="OrthoDB" id="2662502at2759"/>
<dbReference type="AlphaFoldDB" id="A0A5N5Q895"/>
<name>A0A5N5Q895_9AGAM</name>
<organism evidence="1 2">
    <name type="scientific">Ceratobasidium theobromae</name>
    <dbReference type="NCBI Taxonomy" id="1582974"/>
    <lineage>
        <taxon>Eukaryota</taxon>
        <taxon>Fungi</taxon>
        <taxon>Dikarya</taxon>
        <taxon>Basidiomycota</taxon>
        <taxon>Agaricomycotina</taxon>
        <taxon>Agaricomycetes</taxon>
        <taxon>Cantharellales</taxon>
        <taxon>Ceratobasidiaceae</taxon>
        <taxon>Ceratobasidium</taxon>
    </lineage>
</organism>
<keyword evidence="2" id="KW-1185">Reference proteome</keyword>
<dbReference type="Proteomes" id="UP000383932">
    <property type="component" value="Unassembled WGS sequence"/>
</dbReference>
<dbReference type="Pfam" id="PF20414">
    <property type="entry name" value="DUF6698"/>
    <property type="match status" value="1"/>
</dbReference>
<dbReference type="EMBL" id="SSOP01000927">
    <property type="protein sequence ID" value="KAB5587617.1"/>
    <property type="molecule type" value="Genomic_DNA"/>
</dbReference>
<dbReference type="InterPro" id="IPR046521">
    <property type="entry name" value="DUF6698"/>
</dbReference>